<evidence type="ECO:0000313" key="3">
    <source>
        <dbReference type="Proteomes" id="UP000027073"/>
    </source>
</evidence>
<keyword evidence="1" id="KW-0812">Transmembrane</keyword>
<dbReference type="InterPro" id="IPR009571">
    <property type="entry name" value="SUR7/Rim9-like_fungi"/>
</dbReference>
<accession>A0A067NW67</accession>
<dbReference type="Proteomes" id="UP000027073">
    <property type="component" value="Unassembled WGS sequence"/>
</dbReference>
<feature type="transmembrane region" description="Helical" evidence="1">
    <location>
        <begin position="201"/>
        <end position="222"/>
    </location>
</feature>
<feature type="transmembrane region" description="Helical" evidence="1">
    <location>
        <begin position="124"/>
        <end position="148"/>
    </location>
</feature>
<sequence>MGCIGPATPGFLITLIAAALLGLVSFCVPYFEPIFFLKAAIPVVGTDLSGIITFGTLGYCLKFPNETTFCSEPQVGYKLGEPSVIENRHQPVGEQVTYTNERADVNQLLDNNLPFEIPSEVVKWITYVLVLHLVAFALATLSASFGLLAHIQEIPLVCCSTLISGFAATVAMLAFIFDIVLFALTKKRIDKTPGGRAEMGIAIWLTLVGFLMLFFSGCFYMFGRCCISSSGGGRRDPEKGRH</sequence>
<gene>
    <name evidence="2" type="ORF">PLEOSDRAFT_1102229</name>
</gene>
<dbReference type="PANTHER" id="PTHR28013">
    <property type="entry name" value="PROTEIN DCV1-RELATED"/>
    <property type="match status" value="1"/>
</dbReference>
<dbReference type="OrthoDB" id="3365245at2759"/>
<feature type="transmembrane region" description="Helical" evidence="1">
    <location>
        <begin position="12"/>
        <end position="31"/>
    </location>
</feature>
<dbReference type="HOGENOM" id="CLU_1147666_0_0_1"/>
<keyword evidence="1" id="KW-1133">Transmembrane helix</keyword>
<dbReference type="InParanoid" id="A0A067NW67"/>
<dbReference type="AlphaFoldDB" id="A0A067NW67"/>
<evidence type="ECO:0008006" key="4">
    <source>
        <dbReference type="Google" id="ProtNLM"/>
    </source>
</evidence>
<dbReference type="Pfam" id="PF06687">
    <property type="entry name" value="SUR7"/>
    <property type="match status" value="1"/>
</dbReference>
<evidence type="ECO:0000256" key="1">
    <source>
        <dbReference type="SAM" id="Phobius"/>
    </source>
</evidence>
<proteinExistence type="predicted"/>
<dbReference type="EMBL" id="KL198006">
    <property type="protein sequence ID" value="KDQ31255.1"/>
    <property type="molecule type" value="Genomic_DNA"/>
</dbReference>
<name>A0A067NW67_PLEO1</name>
<protein>
    <recommendedName>
        <fullName evidence="4">Pali-domain-containing protein</fullName>
    </recommendedName>
</protein>
<dbReference type="VEuPathDB" id="FungiDB:PLEOSDRAFT_1102229"/>
<feature type="transmembrane region" description="Helical" evidence="1">
    <location>
        <begin position="154"/>
        <end position="181"/>
    </location>
</feature>
<reference evidence="3" key="1">
    <citation type="journal article" date="2014" name="Proc. Natl. Acad. Sci. U.S.A.">
        <title>Extensive sampling of basidiomycete genomes demonstrates inadequacy of the white-rot/brown-rot paradigm for wood decay fungi.</title>
        <authorList>
            <person name="Riley R."/>
            <person name="Salamov A.A."/>
            <person name="Brown D.W."/>
            <person name="Nagy L.G."/>
            <person name="Floudas D."/>
            <person name="Held B.W."/>
            <person name="Levasseur A."/>
            <person name="Lombard V."/>
            <person name="Morin E."/>
            <person name="Otillar R."/>
            <person name="Lindquist E.A."/>
            <person name="Sun H."/>
            <person name="LaButti K.M."/>
            <person name="Schmutz J."/>
            <person name="Jabbour D."/>
            <person name="Luo H."/>
            <person name="Baker S.E."/>
            <person name="Pisabarro A.G."/>
            <person name="Walton J.D."/>
            <person name="Blanchette R.A."/>
            <person name="Henrissat B."/>
            <person name="Martin F."/>
            <person name="Cullen D."/>
            <person name="Hibbett D.S."/>
            <person name="Grigoriev I.V."/>
        </authorList>
    </citation>
    <scope>NUCLEOTIDE SEQUENCE [LARGE SCALE GENOMIC DNA]</scope>
    <source>
        <strain evidence="3">PC15</strain>
    </source>
</reference>
<dbReference type="STRING" id="1137138.A0A067NW67"/>
<organism evidence="2 3">
    <name type="scientific">Pleurotus ostreatus (strain PC15)</name>
    <name type="common">Oyster mushroom</name>
    <dbReference type="NCBI Taxonomy" id="1137138"/>
    <lineage>
        <taxon>Eukaryota</taxon>
        <taxon>Fungi</taxon>
        <taxon>Dikarya</taxon>
        <taxon>Basidiomycota</taxon>
        <taxon>Agaricomycotina</taxon>
        <taxon>Agaricomycetes</taxon>
        <taxon>Agaricomycetidae</taxon>
        <taxon>Agaricales</taxon>
        <taxon>Pleurotineae</taxon>
        <taxon>Pleurotaceae</taxon>
        <taxon>Pleurotus</taxon>
    </lineage>
</organism>
<dbReference type="GO" id="GO:0035838">
    <property type="term" value="C:growing cell tip"/>
    <property type="evidence" value="ECO:0007669"/>
    <property type="project" value="TreeGrafter"/>
</dbReference>
<dbReference type="GO" id="GO:0005886">
    <property type="term" value="C:plasma membrane"/>
    <property type="evidence" value="ECO:0007669"/>
    <property type="project" value="InterPro"/>
</dbReference>
<dbReference type="InterPro" id="IPR051380">
    <property type="entry name" value="pH-response_reg_palI/RIM9"/>
</dbReference>
<dbReference type="PANTHER" id="PTHR28013:SF4">
    <property type="entry name" value="MARVEL DOMAIN-CONTAINING PROTEIN"/>
    <property type="match status" value="1"/>
</dbReference>
<evidence type="ECO:0000313" key="2">
    <source>
        <dbReference type="EMBL" id="KDQ31255.1"/>
    </source>
</evidence>
<dbReference type="GO" id="GO:0032153">
    <property type="term" value="C:cell division site"/>
    <property type="evidence" value="ECO:0007669"/>
    <property type="project" value="TreeGrafter"/>
</dbReference>
<keyword evidence="1" id="KW-0472">Membrane</keyword>